<feature type="compositionally biased region" description="Basic and acidic residues" evidence="1">
    <location>
        <begin position="233"/>
        <end position="246"/>
    </location>
</feature>
<dbReference type="AlphaFoldDB" id="A0AAF1BGU8"/>
<organism evidence="2 3">
    <name type="scientific">Vanrija pseudolonga</name>
    <dbReference type="NCBI Taxonomy" id="143232"/>
    <lineage>
        <taxon>Eukaryota</taxon>
        <taxon>Fungi</taxon>
        <taxon>Dikarya</taxon>
        <taxon>Basidiomycota</taxon>
        <taxon>Agaricomycotina</taxon>
        <taxon>Tremellomycetes</taxon>
        <taxon>Trichosporonales</taxon>
        <taxon>Trichosporonaceae</taxon>
        <taxon>Vanrija</taxon>
    </lineage>
</organism>
<name>A0AAF1BGU8_9TREE</name>
<evidence type="ECO:0000256" key="1">
    <source>
        <dbReference type="SAM" id="MobiDB-lite"/>
    </source>
</evidence>
<evidence type="ECO:0000313" key="2">
    <source>
        <dbReference type="EMBL" id="WOO76740.1"/>
    </source>
</evidence>
<reference evidence="2" key="1">
    <citation type="submission" date="2023-10" db="EMBL/GenBank/DDBJ databases">
        <authorList>
            <person name="Noh H."/>
        </authorList>
    </citation>
    <scope>NUCLEOTIDE SEQUENCE</scope>
    <source>
        <strain evidence="2">DUCC4014</strain>
    </source>
</reference>
<dbReference type="Proteomes" id="UP000827549">
    <property type="component" value="Chromosome 1"/>
</dbReference>
<dbReference type="RefSeq" id="XP_062622772.1">
    <property type="nucleotide sequence ID" value="XM_062766788.1"/>
</dbReference>
<sequence length="246" mass="28321">MSTFNIKGGLHHRGKTHEYNFFWRKDAVGMFERAGRAAEEAHVDIVVLWSIDASKYVIRNPESCAVRAFVFWVEELLIAWLNTLNDRTAITVFPSTPYVGANMVSPLTQGVPGISCVDPEERLRRLRANALRYYYAHAKTPAQRAAMNAYSKAWRQRNGERESRRRREVYASRSDEQVAVTAAKRKEYYSSHRTEILAQKHGYYADNKTTILAKQKAAYQSNGPEILATRRSKRDERTDEQREADS</sequence>
<dbReference type="GeneID" id="87803621"/>
<evidence type="ECO:0000313" key="3">
    <source>
        <dbReference type="Proteomes" id="UP000827549"/>
    </source>
</evidence>
<feature type="region of interest" description="Disordered" evidence="1">
    <location>
        <begin position="216"/>
        <end position="246"/>
    </location>
</feature>
<feature type="compositionally biased region" description="Basic and acidic residues" evidence="1">
    <location>
        <begin position="157"/>
        <end position="176"/>
    </location>
</feature>
<protein>
    <submittedName>
        <fullName evidence="2">Uncharacterized protein</fullName>
    </submittedName>
</protein>
<feature type="region of interest" description="Disordered" evidence="1">
    <location>
        <begin position="154"/>
        <end position="176"/>
    </location>
</feature>
<keyword evidence="3" id="KW-1185">Reference proteome</keyword>
<dbReference type="EMBL" id="CP086714">
    <property type="protein sequence ID" value="WOO76740.1"/>
    <property type="molecule type" value="Genomic_DNA"/>
</dbReference>
<gene>
    <name evidence="2" type="ORF">LOC62_01G000362</name>
</gene>
<accession>A0AAF1BGU8</accession>
<proteinExistence type="predicted"/>